<name>A0A5M6CRG4_9FLAO</name>
<evidence type="ECO:0000256" key="1">
    <source>
        <dbReference type="SAM" id="Phobius"/>
    </source>
</evidence>
<dbReference type="AlphaFoldDB" id="A0A5M6CRG4"/>
<keyword evidence="1" id="KW-1133">Transmembrane helix</keyword>
<feature type="transmembrane region" description="Helical" evidence="1">
    <location>
        <begin position="209"/>
        <end position="229"/>
    </location>
</feature>
<dbReference type="PROSITE" id="PS51257">
    <property type="entry name" value="PROKAR_LIPOPROTEIN"/>
    <property type="match status" value="1"/>
</dbReference>
<dbReference type="EMBL" id="VWSG01000003">
    <property type="protein sequence ID" value="KAA5535759.1"/>
    <property type="molecule type" value="Genomic_DNA"/>
</dbReference>
<feature type="transmembrane region" description="Helical" evidence="1">
    <location>
        <begin position="153"/>
        <end position="177"/>
    </location>
</feature>
<comment type="caution">
    <text evidence="2">The sequence shown here is derived from an EMBL/GenBank/DDBJ whole genome shotgun (WGS) entry which is preliminary data.</text>
</comment>
<keyword evidence="1" id="KW-0812">Transmembrane</keyword>
<gene>
    <name evidence="2" type="ORF">F0460_04795</name>
</gene>
<feature type="transmembrane region" description="Helical" evidence="1">
    <location>
        <begin position="353"/>
        <end position="374"/>
    </location>
</feature>
<dbReference type="PANTHER" id="PTHR34219:SF3">
    <property type="entry name" value="BLL7967 PROTEIN"/>
    <property type="match status" value="1"/>
</dbReference>
<dbReference type="PANTHER" id="PTHR34219">
    <property type="entry name" value="IRON-REGULATED INNER MEMBRANE PROTEIN-RELATED"/>
    <property type="match status" value="1"/>
</dbReference>
<organism evidence="2 3">
    <name type="scientific">Paenimyroides baculatum</name>
    <dbReference type="NCBI Taxonomy" id="2608000"/>
    <lineage>
        <taxon>Bacteria</taxon>
        <taxon>Pseudomonadati</taxon>
        <taxon>Bacteroidota</taxon>
        <taxon>Flavobacteriia</taxon>
        <taxon>Flavobacteriales</taxon>
        <taxon>Flavobacteriaceae</taxon>
        <taxon>Paenimyroides</taxon>
    </lineage>
</organism>
<evidence type="ECO:0000313" key="2">
    <source>
        <dbReference type="EMBL" id="KAA5535759.1"/>
    </source>
</evidence>
<feature type="transmembrane region" description="Helical" evidence="1">
    <location>
        <begin position="12"/>
        <end position="33"/>
    </location>
</feature>
<evidence type="ECO:0000313" key="3">
    <source>
        <dbReference type="Proteomes" id="UP000325141"/>
    </source>
</evidence>
<protein>
    <submittedName>
        <fullName evidence="2">PepSY domain-containing protein</fullName>
    </submittedName>
</protein>
<dbReference type="Pfam" id="PF03929">
    <property type="entry name" value="PepSY_TM"/>
    <property type="match status" value="1"/>
</dbReference>
<dbReference type="Proteomes" id="UP000325141">
    <property type="component" value="Unassembled WGS sequence"/>
</dbReference>
<keyword evidence="3" id="KW-1185">Reference proteome</keyword>
<dbReference type="RefSeq" id="WP_150010818.1">
    <property type="nucleotide sequence ID" value="NZ_VWSG01000003.1"/>
</dbReference>
<keyword evidence="1" id="KW-0472">Membrane</keyword>
<proteinExistence type="predicted"/>
<accession>A0A5M6CRG4</accession>
<sequence>MVKKSVLWLHKWLGLLSGLVVLIVSLTGCVYVFHDDLKVLFYPDKYYIAQQSVNNQSAQALPLSTLTAIAQNALPDGEEVSRIDLYPAKDRTWIFRAVKTNEEALTYAAYFKYNKRVFIDPYTGKVQAIENSKTEFFQLVLQLHMNLLLGKKIGHTVVSVSTIMFLILTVTGLVLWWPKKWKFKTLKKGLSFDFSVKWKRLNYDLHNVLGFYSLLFALLLGFTGLLFSYPSLKEFYSNSFNKLSTNEPAKTIFFNTVPQQKASSLDNALVYTLAKHPFADMMSVRLKKNEDLHDIQVRILKNRTGSFVWYYFNKNNGQIAKIKSSNETMAGDWFAGMNYDLHTGSFGGIFTKILYFLASLVCASLPVTGFIIWLNKGKKAKKSKSFKAK</sequence>
<reference evidence="2 3" key="1">
    <citation type="submission" date="2019-09" db="EMBL/GenBank/DDBJ databases">
        <title>Genome sequence and assembly of Flavobacterium sp.</title>
        <authorList>
            <person name="Chhetri G."/>
        </authorList>
    </citation>
    <scope>NUCLEOTIDE SEQUENCE [LARGE SCALE GENOMIC DNA]</scope>
    <source>
        <strain evidence="2 3">SNL9</strain>
    </source>
</reference>
<dbReference type="InterPro" id="IPR005625">
    <property type="entry name" value="PepSY-ass_TM"/>
</dbReference>